<dbReference type="Gene3D" id="2.40.50.320">
    <property type="entry name" value="Copper binding periplasmic protein CusF"/>
    <property type="match status" value="1"/>
</dbReference>
<dbReference type="Pfam" id="PF11604">
    <property type="entry name" value="CusF_Ec"/>
    <property type="match status" value="1"/>
</dbReference>
<keyword evidence="3" id="KW-1185">Reference proteome</keyword>
<evidence type="ECO:0000313" key="3">
    <source>
        <dbReference type="Proteomes" id="UP001595379"/>
    </source>
</evidence>
<protein>
    <submittedName>
        <fullName evidence="2">Copper-binding protein</fullName>
    </submittedName>
</protein>
<comment type="caution">
    <text evidence="2">The sequence shown here is derived from an EMBL/GenBank/DDBJ whole genome shotgun (WGS) entry which is preliminary data.</text>
</comment>
<sequence length="130" mass="13620">MLSLFLALALATTDHGHDSEDHHHAETAEMVTSTAVADVRSADAEARTALLRHEALTEIGMPAMVMEFHIAEDVDMALFEPGAALTITAVNGENGLTVIAAAPEGGTDHHGGMHHGDVPEGEAHHGEGHH</sequence>
<evidence type="ECO:0000313" key="2">
    <source>
        <dbReference type="EMBL" id="MFC2925527.1"/>
    </source>
</evidence>
<dbReference type="RefSeq" id="WP_343165412.1">
    <property type="nucleotide sequence ID" value="NZ_JBHRSV010000004.1"/>
</dbReference>
<dbReference type="Proteomes" id="UP001595379">
    <property type="component" value="Unassembled WGS sequence"/>
</dbReference>
<dbReference type="EMBL" id="JBHRSV010000004">
    <property type="protein sequence ID" value="MFC2925527.1"/>
    <property type="molecule type" value="Genomic_DNA"/>
</dbReference>
<name>A0ABV6ZVT1_9PROT</name>
<accession>A0ABV6ZVT1</accession>
<dbReference type="InterPro" id="IPR021647">
    <property type="entry name" value="CusF_Ec"/>
</dbReference>
<feature type="region of interest" description="Disordered" evidence="1">
    <location>
        <begin position="106"/>
        <end position="130"/>
    </location>
</feature>
<dbReference type="InterPro" id="IPR042230">
    <property type="entry name" value="CusF_sf"/>
</dbReference>
<reference evidence="3" key="1">
    <citation type="journal article" date="2019" name="Int. J. Syst. Evol. Microbiol.">
        <title>The Global Catalogue of Microorganisms (GCM) 10K type strain sequencing project: providing services to taxonomists for standard genome sequencing and annotation.</title>
        <authorList>
            <consortium name="The Broad Institute Genomics Platform"/>
            <consortium name="The Broad Institute Genome Sequencing Center for Infectious Disease"/>
            <person name="Wu L."/>
            <person name="Ma J."/>
        </authorList>
    </citation>
    <scope>NUCLEOTIDE SEQUENCE [LARGE SCALE GENOMIC DNA]</scope>
    <source>
        <strain evidence="3">KCTC 52487</strain>
    </source>
</reference>
<proteinExistence type="predicted"/>
<evidence type="ECO:0000256" key="1">
    <source>
        <dbReference type="SAM" id="MobiDB-lite"/>
    </source>
</evidence>
<gene>
    <name evidence="2" type="ORF">ACFOOR_05365</name>
</gene>
<organism evidence="2 3">
    <name type="scientific">Hyphobacterium vulgare</name>
    <dbReference type="NCBI Taxonomy" id="1736751"/>
    <lineage>
        <taxon>Bacteria</taxon>
        <taxon>Pseudomonadati</taxon>
        <taxon>Pseudomonadota</taxon>
        <taxon>Alphaproteobacteria</taxon>
        <taxon>Maricaulales</taxon>
        <taxon>Maricaulaceae</taxon>
        <taxon>Hyphobacterium</taxon>
    </lineage>
</organism>